<comment type="caution">
    <text evidence="1">The sequence shown here is derived from an EMBL/GenBank/DDBJ whole genome shotgun (WGS) entry which is preliminary data.</text>
</comment>
<dbReference type="RefSeq" id="WP_188608314.1">
    <property type="nucleotide sequence ID" value="NZ_BMGG01000002.1"/>
</dbReference>
<gene>
    <name evidence="1" type="ORF">GCM10010994_12890</name>
</gene>
<reference evidence="1" key="2">
    <citation type="submission" date="2020-09" db="EMBL/GenBank/DDBJ databases">
        <authorList>
            <person name="Sun Q."/>
            <person name="Zhou Y."/>
        </authorList>
    </citation>
    <scope>NUCLEOTIDE SEQUENCE</scope>
    <source>
        <strain evidence="1">CGMCC 1.12919</strain>
    </source>
</reference>
<dbReference type="EMBL" id="BMGG01000002">
    <property type="protein sequence ID" value="GGC55444.1"/>
    <property type="molecule type" value="Genomic_DNA"/>
</dbReference>
<name>A0A916X9U4_9HYPH</name>
<sequence length="62" mass="7117">MRIEIDFSPALIEALDRFIDQQSVAVSRAEAVELMVRDWLIHNAGQIWRAIGEGDHERPRMG</sequence>
<dbReference type="AlphaFoldDB" id="A0A916X9U4"/>
<accession>A0A916X9U4</accession>
<reference evidence="1" key="1">
    <citation type="journal article" date="2014" name="Int. J. Syst. Evol. Microbiol.">
        <title>Complete genome sequence of Corynebacterium casei LMG S-19264T (=DSM 44701T), isolated from a smear-ripened cheese.</title>
        <authorList>
            <consortium name="US DOE Joint Genome Institute (JGI-PGF)"/>
            <person name="Walter F."/>
            <person name="Albersmeier A."/>
            <person name="Kalinowski J."/>
            <person name="Ruckert C."/>
        </authorList>
    </citation>
    <scope>NUCLEOTIDE SEQUENCE</scope>
    <source>
        <strain evidence="1">CGMCC 1.12919</strain>
    </source>
</reference>
<evidence type="ECO:0000313" key="2">
    <source>
        <dbReference type="Proteomes" id="UP000637002"/>
    </source>
</evidence>
<proteinExistence type="predicted"/>
<dbReference type="Proteomes" id="UP000637002">
    <property type="component" value="Unassembled WGS sequence"/>
</dbReference>
<organism evidence="1 2">
    <name type="scientific">Chelatococcus reniformis</name>
    <dbReference type="NCBI Taxonomy" id="1494448"/>
    <lineage>
        <taxon>Bacteria</taxon>
        <taxon>Pseudomonadati</taxon>
        <taxon>Pseudomonadota</taxon>
        <taxon>Alphaproteobacteria</taxon>
        <taxon>Hyphomicrobiales</taxon>
        <taxon>Chelatococcaceae</taxon>
        <taxon>Chelatococcus</taxon>
    </lineage>
</organism>
<keyword evidence="2" id="KW-1185">Reference proteome</keyword>
<protein>
    <submittedName>
        <fullName evidence="1">Uncharacterized protein</fullName>
    </submittedName>
</protein>
<evidence type="ECO:0000313" key="1">
    <source>
        <dbReference type="EMBL" id="GGC55444.1"/>
    </source>
</evidence>